<gene>
    <name evidence="2" type="ORF">BKA16_000616</name>
</gene>
<feature type="compositionally biased region" description="Basic and acidic residues" evidence="1">
    <location>
        <begin position="29"/>
        <end position="40"/>
    </location>
</feature>
<sequence length="228" mass="24427">MVVGDDGSPIIRDEPILSREMFDRVGVELSGRENRKEPTKRSSGLLLRPPTAGVWEPRLSTQGWAGPEAPIAVWVRTEPASMVAKTTTATPSRTGAIPSTGSATDSTSPTVRNHSPKVTTGWSWIASCWLPGRGSIRSVVGTDSARLMSQTPRTKSRACPAQASTTRWAGNPVVWSYFSGGRINPTPPALLTIVKVIGSQLDTSSLPVHDDVPTRRRAEFIEVSLTGG</sequence>
<dbReference type="AlphaFoldDB" id="A0A840EUN9"/>
<feature type="region of interest" description="Disordered" evidence="1">
    <location>
        <begin position="84"/>
        <end position="116"/>
    </location>
</feature>
<evidence type="ECO:0000313" key="3">
    <source>
        <dbReference type="Proteomes" id="UP000551501"/>
    </source>
</evidence>
<name>A0A840EUN9_9ACTN</name>
<proteinExistence type="predicted"/>
<evidence type="ECO:0000256" key="1">
    <source>
        <dbReference type="SAM" id="MobiDB-lite"/>
    </source>
</evidence>
<organism evidence="2 3">
    <name type="scientific">Gordonia humi</name>
    <dbReference type="NCBI Taxonomy" id="686429"/>
    <lineage>
        <taxon>Bacteria</taxon>
        <taxon>Bacillati</taxon>
        <taxon>Actinomycetota</taxon>
        <taxon>Actinomycetes</taxon>
        <taxon>Mycobacteriales</taxon>
        <taxon>Gordoniaceae</taxon>
        <taxon>Gordonia</taxon>
    </lineage>
</organism>
<keyword evidence="3" id="KW-1185">Reference proteome</keyword>
<evidence type="ECO:0000313" key="2">
    <source>
        <dbReference type="EMBL" id="MBB4134064.1"/>
    </source>
</evidence>
<protein>
    <submittedName>
        <fullName evidence="2">Uncharacterized protein</fullName>
    </submittedName>
</protein>
<dbReference type="EMBL" id="JACIFP010000001">
    <property type="protein sequence ID" value="MBB4134064.1"/>
    <property type="molecule type" value="Genomic_DNA"/>
</dbReference>
<accession>A0A840EUN9</accession>
<feature type="region of interest" description="Disordered" evidence="1">
    <location>
        <begin position="29"/>
        <end position="49"/>
    </location>
</feature>
<reference evidence="2 3" key="1">
    <citation type="submission" date="2020-08" db="EMBL/GenBank/DDBJ databases">
        <title>Sequencing the genomes of 1000 actinobacteria strains.</title>
        <authorList>
            <person name="Klenk H.-P."/>
        </authorList>
    </citation>
    <scope>NUCLEOTIDE SEQUENCE [LARGE SCALE GENOMIC DNA]</scope>
    <source>
        <strain evidence="2 3">DSM 45298</strain>
    </source>
</reference>
<dbReference type="Proteomes" id="UP000551501">
    <property type="component" value="Unassembled WGS sequence"/>
</dbReference>
<comment type="caution">
    <text evidence="2">The sequence shown here is derived from an EMBL/GenBank/DDBJ whole genome shotgun (WGS) entry which is preliminary data.</text>
</comment>